<dbReference type="OMA" id="WINESRA"/>
<keyword evidence="1" id="KW-0677">Repeat</keyword>
<dbReference type="SUPFAM" id="SSF52540">
    <property type="entry name" value="P-loop containing nucleoside triphosphate hydrolases"/>
    <property type="match status" value="1"/>
</dbReference>
<gene>
    <name evidence="4" type="ORF">COCHEDRAFT_1092450</name>
</gene>
<reference evidence="5" key="2">
    <citation type="journal article" date="2013" name="PLoS Genet.">
        <title>Comparative genome structure, secondary metabolite, and effector coding capacity across Cochliobolus pathogens.</title>
        <authorList>
            <person name="Condon B.J."/>
            <person name="Leng Y."/>
            <person name="Wu D."/>
            <person name="Bushley K.E."/>
            <person name="Ohm R.A."/>
            <person name="Otillar R."/>
            <person name="Martin J."/>
            <person name="Schackwitz W."/>
            <person name="Grimwood J."/>
            <person name="MohdZainudin N."/>
            <person name="Xue C."/>
            <person name="Wang R."/>
            <person name="Manning V.A."/>
            <person name="Dhillon B."/>
            <person name="Tu Z.J."/>
            <person name="Steffenson B.J."/>
            <person name="Salamov A."/>
            <person name="Sun H."/>
            <person name="Lowry S."/>
            <person name="LaButti K."/>
            <person name="Han J."/>
            <person name="Copeland A."/>
            <person name="Lindquist E."/>
            <person name="Barry K."/>
            <person name="Schmutz J."/>
            <person name="Baker S.E."/>
            <person name="Ciuffetti L.M."/>
            <person name="Grigoriev I.V."/>
            <person name="Zhong S."/>
            <person name="Turgeon B.G."/>
        </authorList>
    </citation>
    <scope>NUCLEOTIDE SEQUENCE [LARGE SCALE GENOMIC DNA]</scope>
    <source>
        <strain evidence="5">C5 / ATCC 48332 / race O</strain>
    </source>
</reference>
<accession>M2V3P4</accession>
<feature type="chain" id="PRO_5004027355" description="Nephrocystin 3-like N-terminal domain-containing protein" evidence="2">
    <location>
        <begin position="23"/>
        <end position="421"/>
    </location>
</feature>
<protein>
    <recommendedName>
        <fullName evidence="3">Nephrocystin 3-like N-terminal domain-containing protein</fullName>
    </recommendedName>
</protein>
<evidence type="ECO:0000256" key="2">
    <source>
        <dbReference type="SAM" id="SignalP"/>
    </source>
</evidence>
<organism evidence="4 5">
    <name type="scientific">Cochliobolus heterostrophus (strain C5 / ATCC 48332 / race O)</name>
    <name type="common">Southern corn leaf blight fungus</name>
    <name type="synonym">Bipolaris maydis</name>
    <dbReference type="NCBI Taxonomy" id="701091"/>
    <lineage>
        <taxon>Eukaryota</taxon>
        <taxon>Fungi</taxon>
        <taxon>Dikarya</taxon>
        <taxon>Ascomycota</taxon>
        <taxon>Pezizomycotina</taxon>
        <taxon>Dothideomycetes</taxon>
        <taxon>Pleosporomycetidae</taxon>
        <taxon>Pleosporales</taxon>
        <taxon>Pleosporineae</taxon>
        <taxon>Pleosporaceae</taxon>
        <taxon>Bipolaris</taxon>
    </lineage>
</organism>
<dbReference type="EMBL" id="KB445571">
    <property type="protein sequence ID" value="EMD94627.1"/>
    <property type="molecule type" value="Genomic_DNA"/>
</dbReference>
<dbReference type="Proteomes" id="UP000016936">
    <property type="component" value="Unassembled WGS sequence"/>
</dbReference>
<proteinExistence type="predicted"/>
<feature type="signal peptide" evidence="2">
    <location>
        <begin position="1"/>
        <end position="22"/>
    </location>
</feature>
<feature type="domain" description="Nephrocystin 3-like N-terminal" evidence="3">
    <location>
        <begin position="199"/>
        <end position="361"/>
    </location>
</feature>
<dbReference type="InterPro" id="IPR056884">
    <property type="entry name" value="NPHP3-like_N"/>
</dbReference>
<name>M2V3P4_COCH5</name>
<dbReference type="PANTHER" id="PTHR10039">
    <property type="entry name" value="AMELOGENIN"/>
    <property type="match status" value="1"/>
</dbReference>
<sequence>MDPLSVTASIVAILQLSAKVLSYLNDVKDAPKDRAKCAVEVSNLHSLLLSLRFHLEEEEASQSCYVAVRELAVENGPLDEFKQALETLQARMTDGGRLKKASNALMWKFKKEEISEVLARIERLKTHILVALHMDQFKLSKAVKADTKFVREHVSAIHSGVETIQGNQDSAKHSKLLKWISASDYPAQQSSIIKNKQEGTGQWFLNTHELAHWINESRATLFCPGIPGAGKTMIAAIAIDHLLNTVQDSSHGVAYVYCNYKAREEQEISSLLAAILKQLVQGQLSKADRLEELYLKHADRGTKPSLFEIYDTLRDVIASYQSVYIVVDALDECHEDTRCQFLAKLRDLQAIHDIRLMVTSRFMPDIKDALSRGPSLEVQASREDVKRFVAGQMHTLSPYIQHDTELQKAVQEKIADAADGM</sequence>
<dbReference type="InterPro" id="IPR027417">
    <property type="entry name" value="P-loop_NTPase"/>
</dbReference>
<keyword evidence="2" id="KW-0732">Signal</keyword>
<dbReference type="OrthoDB" id="195446at2759"/>
<dbReference type="HOGENOM" id="CLU_000288_34_23_1"/>
<evidence type="ECO:0000259" key="3">
    <source>
        <dbReference type="Pfam" id="PF24883"/>
    </source>
</evidence>
<dbReference type="eggNOG" id="ENOG502SAX1">
    <property type="taxonomic scope" value="Eukaryota"/>
</dbReference>
<dbReference type="AlphaFoldDB" id="M2V3P4"/>
<evidence type="ECO:0000313" key="4">
    <source>
        <dbReference type="EMBL" id="EMD94627.1"/>
    </source>
</evidence>
<dbReference type="Gene3D" id="3.40.50.300">
    <property type="entry name" value="P-loop containing nucleotide triphosphate hydrolases"/>
    <property type="match status" value="1"/>
</dbReference>
<reference evidence="4 5" key="1">
    <citation type="journal article" date="2012" name="PLoS Pathog.">
        <title>Diverse lifestyles and strategies of plant pathogenesis encoded in the genomes of eighteen Dothideomycetes fungi.</title>
        <authorList>
            <person name="Ohm R.A."/>
            <person name="Feau N."/>
            <person name="Henrissat B."/>
            <person name="Schoch C.L."/>
            <person name="Horwitz B.A."/>
            <person name="Barry K.W."/>
            <person name="Condon B.J."/>
            <person name="Copeland A.C."/>
            <person name="Dhillon B."/>
            <person name="Glaser F."/>
            <person name="Hesse C.N."/>
            <person name="Kosti I."/>
            <person name="LaButti K."/>
            <person name="Lindquist E.A."/>
            <person name="Lucas S."/>
            <person name="Salamov A.A."/>
            <person name="Bradshaw R.E."/>
            <person name="Ciuffetti L."/>
            <person name="Hamelin R.C."/>
            <person name="Kema G.H.J."/>
            <person name="Lawrence C."/>
            <person name="Scott J.A."/>
            <person name="Spatafora J.W."/>
            <person name="Turgeon B.G."/>
            <person name="de Wit P.J.G.M."/>
            <person name="Zhong S."/>
            <person name="Goodwin S.B."/>
            <person name="Grigoriev I.V."/>
        </authorList>
    </citation>
    <scope>NUCLEOTIDE SEQUENCE [LARGE SCALE GENOMIC DNA]</scope>
    <source>
        <strain evidence="5">C5 / ATCC 48332 / race O</strain>
    </source>
</reference>
<dbReference type="PANTHER" id="PTHR10039:SF15">
    <property type="entry name" value="NACHT DOMAIN-CONTAINING PROTEIN"/>
    <property type="match status" value="1"/>
</dbReference>
<dbReference type="Pfam" id="PF24883">
    <property type="entry name" value="NPHP3_N"/>
    <property type="match status" value="1"/>
</dbReference>
<evidence type="ECO:0000256" key="1">
    <source>
        <dbReference type="ARBA" id="ARBA00022737"/>
    </source>
</evidence>
<dbReference type="STRING" id="701091.M2V3P4"/>
<evidence type="ECO:0000313" key="5">
    <source>
        <dbReference type="Proteomes" id="UP000016936"/>
    </source>
</evidence>
<keyword evidence="5" id="KW-1185">Reference proteome</keyword>